<feature type="domain" description="B12-binding" evidence="6">
    <location>
        <begin position="2"/>
        <end position="133"/>
    </location>
</feature>
<evidence type="ECO:0000256" key="2">
    <source>
        <dbReference type="ARBA" id="ARBA00022691"/>
    </source>
</evidence>
<dbReference type="Gene3D" id="3.80.30.20">
    <property type="entry name" value="tm_1862 like domain"/>
    <property type="match status" value="1"/>
</dbReference>
<sequence length="443" mass="50636">MKVSFVRARYPSVWEPTNLMYVSAFVKDRYKGNLDVQILDGFFDSDEQILNKISGSDYVGFSGTTPQVPHIKQLSKLVKKEYPSMKTIVGGYGPSLQPFTFLNDPTIDYLVVGEGEQSMLDILNGTATQKLVSNQPIMDVDSIPNPDRDSIDLNRYISIAEKDEGRRVTSIMTERGCAFGCTFCAEGEFGTIWRKADLSNKKLEYERAVRLRQRSAKLVVEEMLEVRDRFNITFFKMNDAETNPSKPHFIRLCKEMIEQEVNVPWGCNMRCDKVDDEMCALAVKAHCEEFWMGLESGSPEIHRDINKGTTVEMIKKAFDVSKKYGIKRRTYALLGTPLESYETIKQTEELIDYVDPEIIGFSILAPYPGTAYWKPEYDELDWSQIDEFSNTTWSSNNLTNQELRREQSRLIEKYSDKLAPIIRKKQKLGIGGSQTLDSMMGAM</sequence>
<protein>
    <submittedName>
        <fullName evidence="8">Radical SAM domain protein</fullName>
    </submittedName>
</protein>
<dbReference type="Pfam" id="PF02310">
    <property type="entry name" value="B12-binding"/>
    <property type="match status" value="1"/>
</dbReference>
<dbReference type="GO" id="GO:0005829">
    <property type="term" value="C:cytosol"/>
    <property type="evidence" value="ECO:0007669"/>
    <property type="project" value="TreeGrafter"/>
</dbReference>
<dbReference type="SFLD" id="SFLDS00029">
    <property type="entry name" value="Radical_SAM"/>
    <property type="match status" value="1"/>
</dbReference>
<dbReference type="GO" id="GO:0031419">
    <property type="term" value="F:cobalamin binding"/>
    <property type="evidence" value="ECO:0007669"/>
    <property type="project" value="InterPro"/>
</dbReference>
<dbReference type="InterPro" id="IPR034466">
    <property type="entry name" value="Methyltransferase_Class_B"/>
</dbReference>
<dbReference type="CDD" id="cd01335">
    <property type="entry name" value="Radical_SAM"/>
    <property type="match status" value="1"/>
</dbReference>
<dbReference type="InterPro" id="IPR006158">
    <property type="entry name" value="Cobalamin-bd"/>
</dbReference>
<dbReference type="SMART" id="SM00729">
    <property type="entry name" value="Elp3"/>
    <property type="match status" value="1"/>
</dbReference>
<proteinExistence type="predicted"/>
<gene>
    <name evidence="8" type="ORF">BD31_I0443</name>
</gene>
<dbReference type="GO" id="GO:0051539">
    <property type="term" value="F:4 iron, 4 sulfur cluster binding"/>
    <property type="evidence" value="ECO:0007669"/>
    <property type="project" value="UniProtKB-KW"/>
</dbReference>
<dbReference type="InterPro" id="IPR058240">
    <property type="entry name" value="rSAM_sf"/>
</dbReference>
<accession>I3D5B3</accession>
<dbReference type="InterPro" id="IPR051198">
    <property type="entry name" value="BchE-like"/>
</dbReference>
<dbReference type="GO" id="GO:0046872">
    <property type="term" value="F:metal ion binding"/>
    <property type="evidence" value="ECO:0007669"/>
    <property type="project" value="UniProtKB-KW"/>
</dbReference>
<dbReference type="InterPro" id="IPR023404">
    <property type="entry name" value="rSAM_horseshoe"/>
</dbReference>
<dbReference type="PROSITE" id="PS51332">
    <property type="entry name" value="B12_BINDING"/>
    <property type="match status" value="1"/>
</dbReference>
<dbReference type="SFLD" id="SFLDG01082">
    <property type="entry name" value="B12-binding_domain_containing"/>
    <property type="match status" value="1"/>
</dbReference>
<evidence type="ECO:0000259" key="7">
    <source>
        <dbReference type="PROSITE" id="PS51918"/>
    </source>
</evidence>
<dbReference type="SUPFAM" id="SSF102114">
    <property type="entry name" value="Radical SAM enzymes"/>
    <property type="match status" value="1"/>
</dbReference>
<evidence type="ECO:0000313" key="9">
    <source>
        <dbReference type="Proteomes" id="UP000003423"/>
    </source>
</evidence>
<dbReference type="EMBL" id="AEXL02000016">
    <property type="protein sequence ID" value="EIJ66906.1"/>
    <property type="molecule type" value="Genomic_DNA"/>
</dbReference>
<keyword evidence="2" id="KW-0949">S-adenosyl-L-methionine</keyword>
<dbReference type="PATRIC" id="fig|859350.6.peg.101"/>
<comment type="caution">
    <text evidence="8">The sequence shown here is derived from an EMBL/GenBank/DDBJ whole genome shotgun (WGS) entry which is preliminary data.</text>
</comment>
<evidence type="ECO:0000259" key="6">
    <source>
        <dbReference type="PROSITE" id="PS51332"/>
    </source>
</evidence>
<keyword evidence="5" id="KW-0411">Iron-sulfur</keyword>
<comment type="cofactor">
    <cofactor evidence="1">
        <name>[4Fe-4S] cluster</name>
        <dbReference type="ChEBI" id="CHEBI:49883"/>
    </cofactor>
</comment>
<keyword evidence="4" id="KW-0408">Iron</keyword>
<evidence type="ECO:0000256" key="1">
    <source>
        <dbReference type="ARBA" id="ARBA00001966"/>
    </source>
</evidence>
<evidence type="ECO:0000313" key="8">
    <source>
        <dbReference type="EMBL" id="EIJ66906.1"/>
    </source>
</evidence>
<dbReference type="PANTHER" id="PTHR43409">
    <property type="entry name" value="ANAEROBIC MAGNESIUM-PROTOPORPHYRIN IX MONOMETHYL ESTER CYCLASE-RELATED"/>
    <property type="match status" value="1"/>
</dbReference>
<dbReference type="Proteomes" id="UP000003423">
    <property type="component" value="Unassembled WGS sequence"/>
</dbReference>
<evidence type="ECO:0000256" key="4">
    <source>
        <dbReference type="ARBA" id="ARBA00023004"/>
    </source>
</evidence>
<dbReference type="InterPro" id="IPR007197">
    <property type="entry name" value="rSAM"/>
</dbReference>
<dbReference type="Pfam" id="PF04055">
    <property type="entry name" value="Radical_SAM"/>
    <property type="match status" value="1"/>
</dbReference>
<dbReference type="SFLD" id="SFLDG01123">
    <property type="entry name" value="methyltransferase_(Class_B)"/>
    <property type="match status" value="1"/>
</dbReference>
<reference evidence="8 9" key="1">
    <citation type="journal article" date="2012" name="J. Bacteriol.">
        <title>Genome sequence of "Candidatus Nitrosopumilus salaria" BD31, an ammonia-oxidizing archaeon from the San Francisco Bay estuary.</title>
        <authorList>
            <person name="Mosier A.C."/>
            <person name="Allen E.E."/>
            <person name="Kim M."/>
            <person name="Ferriera S."/>
            <person name="Francis C.A."/>
        </authorList>
    </citation>
    <scope>NUCLEOTIDE SEQUENCE [LARGE SCALE GENOMIC DNA]</scope>
    <source>
        <strain evidence="8 9">BD31</strain>
    </source>
</reference>
<dbReference type="OrthoDB" id="2305at2157"/>
<dbReference type="InterPro" id="IPR006638">
    <property type="entry name" value="Elp3/MiaA/NifB-like_rSAM"/>
</dbReference>
<evidence type="ECO:0000256" key="5">
    <source>
        <dbReference type="ARBA" id="ARBA00023014"/>
    </source>
</evidence>
<keyword evidence="9" id="KW-1185">Reference proteome</keyword>
<dbReference type="PROSITE" id="PS51918">
    <property type="entry name" value="RADICAL_SAM"/>
    <property type="match status" value="1"/>
</dbReference>
<feature type="domain" description="Radical SAM core" evidence="7">
    <location>
        <begin position="163"/>
        <end position="409"/>
    </location>
</feature>
<dbReference type="AlphaFoldDB" id="I3D5B3"/>
<name>I3D5B3_9ARCH</name>
<organism evidence="8 9">
    <name type="scientific">Candidatus Nitrosopumilus salarius BD31</name>
    <dbReference type="NCBI Taxonomy" id="859350"/>
    <lineage>
        <taxon>Archaea</taxon>
        <taxon>Nitrososphaerota</taxon>
        <taxon>Nitrososphaeria</taxon>
        <taxon>Nitrosopumilales</taxon>
        <taxon>Nitrosopumilaceae</taxon>
        <taxon>Nitrosopumilus</taxon>
    </lineage>
</organism>
<evidence type="ECO:0000256" key="3">
    <source>
        <dbReference type="ARBA" id="ARBA00022723"/>
    </source>
</evidence>
<dbReference type="GO" id="GO:0003824">
    <property type="term" value="F:catalytic activity"/>
    <property type="evidence" value="ECO:0007669"/>
    <property type="project" value="InterPro"/>
</dbReference>
<dbReference type="PANTHER" id="PTHR43409:SF16">
    <property type="entry name" value="SLR0320 PROTEIN"/>
    <property type="match status" value="1"/>
</dbReference>
<dbReference type="Gene3D" id="3.40.50.280">
    <property type="entry name" value="Cobalamin-binding domain"/>
    <property type="match status" value="1"/>
</dbReference>
<keyword evidence="3" id="KW-0479">Metal-binding</keyword>
<dbReference type="RefSeq" id="WP_008296856.1">
    <property type="nucleotide sequence ID" value="NZ_AEXL02000016.1"/>
</dbReference>